<evidence type="ECO:0000313" key="3">
    <source>
        <dbReference type="EMBL" id="CAF4168556.1"/>
    </source>
</evidence>
<dbReference type="Proteomes" id="UP000663836">
    <property type="component" value="Unassembled WGS sequence"/>
</dbReference>
<dbReference type="AlphaFoldDB" id="A0A819Z4Q1"/>
<dbReference type="Proteomes" id="UP000663864">
    <property type="component" value="Unassembled WGS sequence"/>
</dbReference>
<dbReference type="InterPro" id="IPR036875">
    <property type="entry name" value="Znf_CCHC_sf"/>
</dbReference>
<feature type="region of interest" description="Disordered" evidence="1">
    <location>
        <begin position="1"/>
        <end position="21"/>
    </location>
</feature>
<dbReference type="EMBL" id="CAJNOT010006374">
    <property type="protein sequence ID" value="CAF1488326.1"/>
    <property type="molecule type" value="Genomic_DNA"/>
</dbReference>
<gene>
    <name evidence="3" type="ORF">JBS370_LOCUS34887</name>
    <name evidence="2" type="ORF">ZHD862_LOCUS36886</name>
</gene>
<evidence type="ECO:0000313" key="2">
    <source>
        <dbReference type="EMBL" id="CAF1488326.1"/>
    </source>
</evidence>
<accession>A0A819Z4Q1</accession>
<comment type="caution">
    <text evidence="3">The sequence shown here is derived from an EMBL/GenBank/DDBJ whole genome shotgun (WGS) entry which is preliminary data.</text>
</comment>
<reference evidence="3" key="1">
    <citation type="submission" date="2021-02" db="EMBL/GenBank/DDBJ databases">
        <authorList>
            <person name="Nowell W R."/>
        </authorList>
    </citation>
    <scope>NUCLEOTIDE SEQUENCE</scope>
</reference>
<dbReference type="GO" id="GO:0008270">
    <property type="term" value="F:zinc ion binding"/>
    <property type="evidence" value="ECO:0007669"/>
    <property type="project" value="InterPro"/>
</dbReference>
<dbReference type="EMBL" id="CAJOBD010011500">
    <property type="protein sequence ID" value="CAF4168556.1"/>
    <property type="molecule type" value="Genomic_DNA"/>
</dbReference>
<protein>
    <recommendedName>
        <fullName evidence="5">Gag-like protein</fullName>
    </recommendedName>
</protein>
<sequence length="263" mass="30070">MNHQFKKSPNDSSFRLRRESSRQTFPPFRITLQDVNRYPSTELSIIKEINKHCKLNLTYGRYTKTSDNQTQWSAQAFGNELKQHYSSVVCAVRLFVNGGRPLSKVRVDFSSYKELSTILKSKRILLDDENTAFAVEPYVPPTRILRCYNCQVYDDHIAAHCPNKNNPVCFRCSQNQPYNPNCDNIIKCAHCQGDHMAGNPSCPVKLGKRQEKHQQLKISHVTSTSTAQQQHKQIWSDNTKECLFGVETAALNATSTTVNNKKQ</sequence>
<name>A0A819Z4Q1_9BILA</name>
<dbReference type="GO" id="GO:0003676">
    <property type="term" value="F:nucleic acid binding"/>
    <property type="evidence" value="ECO:0007669"/>
    <property type="project" value="InterPro"/>
</dbReference>
<dbReference type="SUPFAM" id="SSF57756">
    <property type="entry name" value="Retrovirus zinc finger-like domains"/>
    <property type="match status" value="1"/>
</dbReference>
<evidence type="ECO:0008006" key="5">
    <source>
        <dbReference type="Google" id="ProtNLM"/>
    </source>
</evidence>
<evidence type="ECO:0000256" key="1">
    <source>
        <dbReference type="SAM" id="MobiDB-lite"/>
    </source>
</evidence>
<proteinExistence type="predicted"/>
<evidence type="ECO:0000313" key="4">
    <source>
        <dbReference type="Proteomes" id="UP000663836"/>
    </source>
</evidence>
<organism evidence="3 4">
    <name type="scientific">Rotaria sordida</name>
    <dbReference type="NCBI Taxonomy" id="392033"/>
    <lineage>
        <taxon>Eukaryota</taxon>
        <taxon>Metazoa</taxon>
        <taxon>Spiralia</taxon>
        <taxon>Gnathifera</taxon>
        <taxon>Rotifera</taxon>
        <taxon>Eurotatoria</taxon>
        <taxon>Bdelloidea</taxon>
        <taxon>Philodinida</taxon>
        <taxon>Philodinidae</taxon>
        <taxon>Rotaria</taxon>
    </lineage>
</organism>